<evidence type="ECO:0000313" key="1">
    <source>
        <dbReference type="EMBL" id="MFC5293071.1"/>
    </source>
</evidence>
<dbReference type="RefSeq" id="WP_260348816.1">
    <property type="nucleotide sequence ID" value="NZ_JAOAOS010000006.1"/>
</dbReference>
<protein>
    <submittedName>
        <fullName evidence="1">Uncharacterized protein</fullName>
    </submittedName>
</protein>
<sequence>MSEPSDDPAAFSITATIEGGTMRIKASRAMEADMLADVIRAENRGDPVEAGRQIWIYVAPVFRELGWNDERIVEVYRIPPEVLSGEADRRARVWMAEYRLTWIEREPSKYYVGEAEMVARLRRGEISVEVYAEALPEMMERRRRELEGET</sequence>
<name>A0ABW0F3L7_9HYPH</name>
<gene>
    <name evidence="1" type="ORF">ACFPK2_08710</name>
</gene>
<evidence type="ECO:0000313" key="2">
    <source>
        <dbReference type="Proteomes" id="UP001595976"/>
    </source>
</evidence>
<reference evidence="2" key="1">
    <citation type="journal article" date="2019" name="Int. J. Syst. Evol. Microbiol.">
        <title>The Global Catalogue of Microorganisms (GCM) 10K type strain sequencing project: providing services to taxonomists for standard genome sequencing and annotation.</title>
        <authorList>
            <consortium name="The Broad Institute Genomics Platform"/>
            <consortium name="The Broad Institute Genome Sequencing Center for Infectious Disease"/>
            <person name="Wu L."/>
            <person name="Ma J."/>
        </authorList>
    </citation>
    <scope>NUCLEOTIDE SEQUENCE [LARGE SCALE GENOMIC DNA]</scope>
    <source>
        <strain evidence="2">CGMCC 1.15643</strain>
    </source>
</reference>
<accession>A0ABW0F3L7</accession>
<comment type="caution">
    <text evidence="1">The sequence shown here is derived from an EMBL/GenBank/DDBJ whole genome shotgun (WGS) entry which is preliminary data.</text>
</comment>
<keyword evidence="2" id="KW-1185">Reference proteome</keyword>
<proteinExistence type="predicted"/>
<dbReference type="EMBL" id="JBHSLI010000003">
    <property type="protein sequence ID" value="MFC5293071.1"/>
    <property type="molecule type" value="Genomic_DNA"/>
</dbReference>
<organism evidence="1 2">
    <name type="scientific">Bosea minatitlanensis</name>
    <dbReference type="NCBI Taxonomy" id="128782"/>
    <lineage>
        <taxon>Bacteria</taxon>
        <taxon>Pseudomonadati</taxon>
        <taxon>Pseudomonadota</taxon>
        <taxon>Alphaproteobacteria</taxon>
        <taxon>Hyphomicrobiales</taxon>
        <taxon>Boseaceae</taxon>
        <taxon>Bosea</taxon>
    </lineage>
</organism>
<dbReference type="Proteomes" id="UP001595976">
    <property type="component" value="Unassembled WGS sequence"/>
</dbReference>